<dbReference type="PROSITE" id="PS00455">
    <property type="entry name" value="AMP_BINDING"/>
    <property type="match status" value="2"/>
</dbReference>
<dbReference type="PANTHER" id="PTHR24096">
    <property type="entry name" value="LONG-CHAIN-FATTY-ACID--COA LIGASE"/>
    <property type="match status" value="1"/>
</dbReference>
<reference evidence="6" key="2">
    <citation type="submission" date="2018-07" db="EMBL/GenBank/DDBJ databases">
        <authorList>
            <person name="Quirk P.G."/>
            <person name="Krulwich T.A."/>
        </authorList>
    </citation>
    <scope>NUCLEOTIDE SEQUENCE</scope>
</reference>
<keyword evidence="2" id="KW-0576">Peroxisome</keyword>
<dbReference type="Pfam" id="PF13193">
    <property type="entry name" value="AMP-binding_C"/>
    <property type="match status" value="1"/>
</dbReference>
<reference evidence="5" key="1">
    <citation type="submission" date="2018-04" db="EMBL/GenBank/DDBJ databases">
        <authorList>
            <person name="Go L.Y."/>
            <person name="Mitchell J.A."/>
        </authorList>
    </citation>
    <scope>NUCLEOTIDE SEQUENCE</scope>
    <source>
        <tissue evidence="5">Whole organism</tissue>
    </source>
</reference>
<dbReference type="InterPro" id="IPR020845">
    <property type="entry name" value="AMP-binding_CS"/>
</dbReference>
<evidence type="ECO:0000313" key="6">
    <source>
        <dbReference type="EMBL" id="SSX33964.1"/>
    </source>
</evidence>
<dbReference type="VEuPathDB" id="VectorBase:CSON007177"/>
<evidence type="ECO:0000259" key="4">
    <source>
        <dbReference type="Pfam" id="PF13193"/>
    </source>
</evidence>
<evidence type="ECO:0000259" key="3">
    <source>
        <dbReference type="Pfam" id="PF00501"/>
    </source>
</evidence>
<feature type="domain" description="AMP-binding enzyme C-terminal" evidence="4">
    <location>
        <begin position="867"/>
        <end position="943"/>
    </location>
</feature>
<evidence type="ECO:0000313" key="5">
    <source>
        <dbReference type="EMBL" id="SSX14566.1"/>
    </source>
</evidence>
<feature type="domain" description="AMP-dependent synthetase/ligase" evidence="3">
    <location>
        <begin position="48"/>
        <end position="396"/>
    </location>
</feature>
<dbReference type="PANTHER" id="PTHR24096:SF353">
    <property type="entry name" value="GH16244P-RELATED"/>
    <property type="match status" value="1"/>
</dbReference>
<name>A0A336L9S7_CULSO</name>
<dbReference type="AlphaFoldDB" id="A0A336L9S7"/>
<dbReference type="InterPro" id="IPR025110">
    <property type="entry name" value="AMP-bd_C"/>
</dbReference>
<proteinExistence type="predicted"/>
<evidence type="ECO:0000256" key="1">
    <source>
        <dbReference type="ARBA" id="ARBA00004275"/>
    </source>
</evidence>
<dbReference type="Gene3D" id="3.40.50.12780">
    <property type="entry name" value="N-terminal domain of ligase-like"/>
    <property type="match status" value="2"/>
</dbReference>
<sequence length="984" mass="109911">MSFFDSNLKIWRDRNIPSIYNPNASVGQILLYGLKRGGENISQISDDFETQHTFNEIRLKSIKVAMNFKSIGVKFGDICGVIARNNPDLAPIVFGCIFLGAPVNTLDPSFDCNDLEHMLGLTKPGILFAEEDNLNLVKNAVKKLNLNTKIFCFTDKIDDPEVNSVEILFENSNSNENPDDFLPTPIPDTQNHIAVIVCSSGTTGLSKGVCLSHAQVNSQLLRAWPCITNKVLQSFSSIYWITGLVNLLQGTVDNAIRIITTKPFTPECFFEIVAKHNVTDTFLSPSQIVSLLESEHLASANLSSIEICLTGGSFILENIRSEFQQKLGKRAKVMSIYGMTELGTSATWNSELRPNSVGFLIHQNMVKIIDDNGNPLGPNEKGEICMKPPFTFLGYFDNEKETNEFRDSEGWMHSGDLGYFDENGYLFISVAVDDLEHGTDLPAVVIVRPSNFKLSEEEITKILNENLVDVKKLRGGIYFVEKLPMTPSGKIQQTRTWSGPPMKSVFNTDYNLGQLLMFSLEKNPEKITQINADSGTTLTCGELRSKSIRVANALKQMGFKTGDIMMIAARNHPDICPALFGCFIIGAPVNVVDVNFSKDDVAHMIQLLKPKMIFFIMCSSGTTGMPKGVCLSHTQLIEQVQNYPKRTSQDIALIYSSLYWISGMAVTIHSTIVGYQRVVTTQPFTPKAFFDIIENYQIKTLFGSPVMMMMILRQPDIFFVDFGNVKELYVGGGIVTPQLRFAIERVCKIKMMIAYGMTETAGIMAYSRDYEEPDGSVGVVANNMSARIIDKEGNALEPNQIGEIQVYCKHQFLGYYNNEEATEETLLRDGWLRTGDLGYFDDRGYLFIVGRDKDTIKYMGHQISPIEIESIIQRIPGVIMSCVVGIPDELYGDLPAAAVVKMPGIDLNEDDIKEAVASRLSDFKQLRGGVYFIEGLPRTVSGKVKVHIVRDMLKHLYEQRSQVKNQISAHRTRLVMKNTLKMNC</sequence>
<dbReference type="EMBL" id="UFQT01002704">
    <property type="protein sequence ID" value="SSX33964.1"/>
    <property type="molecule type" value="Genomic_DNA"/>
</dbReference>
<dbReference type="Pfam" id="PF00501">
    <property type="entry name" value="AMP-binding"/>
    <property type="match status" value="2"/>
</dbReference>
<dbReference type="InterPro" id="IPR045851">
    <property type="entry name" value="AMP-bd_C_sf"/>
</dbReference>
<gene>
    <name evidence="5" type="primary">CSON007177</name>
</gene>
<accession>A0A336L9S7</accession>
<evidence type="ECO:0000256" key="2">
    <source>
        <dbReference type="ARBA" id="ARBA00023140"/>
    </source>
</evidence>
<dbReference type="InterPro" id="IPR000873">
    <property type="entry name" value="AMP-dep_synth/lig_dom"/>
</dbReference>
<dbReference type="Gene3D" id="3.30.300.30">
    <property type="match status" value="2"/>
</dbReference>
<dbReference type="InterPro" id="IPR042099">
    <property type="entry name" value="ANL_N_sf"/>
</dbReference>
<dbReference type="GO" id="GO:0046949">
    <property type="term" value="P:fatty-acyl-CoA biosynthetic process"/>
    <property type="evidence" value="ECO:0007669"/>
    <property type="project" value="TreeGrafter"/>
</dbReference>
<organism evidence="5">
    <name type="scientific">Culicoides sonorensis</name>
    <name type="common">Biting midge</name>
    <dbReference type="NCBI Taxonomy" id="179676"/>
    <lineage>
        <taxon>Eukaryota</taxon>
        <taxon>Metazoa</taxon>
        <taxon>Ecdysozoa</taxon>
        <taxon>Arthropoda</taxon>
        <taxon>Hexapoda</taxon>
        <taxon>Insecta</taxon>
        <taxon>Pterygota</taxon>
        <taxon>Neoptera</taxon>
        <taxon>Endopterygota</taxon>
        <taxon>Diptera</taxon>
        <taxon>Nematocera</taxon>
        <taxon>Chironomoidea</taxon>
        <taxon>Ceratopogonidae</taxon>
        <taxon>Ceratopogoninae</taxon>
        <taxon>Culicoides</taxon>
        <taxon>Monoculicoides</taxon>
    </lineage>
</organism>
<comment type="subcellular location">
    <subcellularLocation>
        <location evidence="1">Peroxisome</location>
    </subcellularLocation>
</comment>
<protein>
    <submittedName>
        <fullName evidence="5">CSON007177 protein</fullName>
    </submittedName>
</protein>
<dbReference type="GO" id="GO:0005777">
    <property type="term" value="C:peroxisome"/>
    <property type="evidence" value="ECO:0007669"/>
    <property type="project" value="UniProtKB-SubCell"/>
</dbReference>
<dbReference type="SUPFAM" id="SSF56801">
    <property type="entry name" value="Acetyl-CoA synthetase-like"/>
    <property type="match status" value="2"/>
</dbReference>
<dbReference type="OMA" id="FLHICAR"/>
<dbReference type="FunFam" id="3.40.50.12780:FF:000025">
    <property type="entry name" value="luciferin 4-monooxygenase"/>
    <property type="match status" value="1"/>
</dbReference>
<dbReference type="EMBL" id="UFQS01002704">
    <property type="protein sequence ID" value="SSX14566.1"/>
    <property type="molecule type" value="Genomic_DNA"/>
</dbReference>
<dbReference type="GO" id="GO:0004467">
    <property type="term" value="F:long-chain fatty acid-CoA ligase activity"/>
    <property type="evidence" value="ECO:0007669"/>
    <property type="project" value="TreeGrafter"/>
</dbReference>
<feature type="domain" description="AMP-dependent synthetase/ligase" evidence="3">
    <location>
        <begin position="608"/>
        <end position="816"/>
    </location>
</feature>